<dbReference type="VEuPathDB" id="FungiDB:TRIVIDRAFT_226520"/>
<dbReference type="InParanoid" id="G9N762"/>
<comment type="caution">
    <text evidence="1">The sequence shown here is derived from an EMBL/GenBank/DDBJ whole genome shotgun (WGS) entry which is preliminary data.</text>
</comment>
<evidence type="ECO:0000313" key="1">
    <source>
        <dbReference type="EMBL" id="EHK17560.1"/>
    </source>
</evidence>
<dbReference type="AlphaFoldDB" id="G9N762"/>
<dbReference type="OrthoDB" id="10586936at2759"/>
<keyword evidence="2" id="KW-1185">Reference proteome</keyword>
<protein>
    <submittedName>
        <fullName evidence="1">Uncharacterized protein</fullName>
    </submittedName>
</protein>
<dbReference type="RefSeq" id="XP_013951761.1">
    <property type="nucleotide sequence ID" value="XM_014096286.1"/>
</dbReference>
<reference evidence="1 2" key="1">
    <citation type="journal article" date="2011" name="Genome Biol.">
        <title>Comparative genome sequence analysis underscores mycoparasitism as the ancestral life style of Trichoderma.</title>
        <authorList>
            <person name="Kubicek C.P."/>
            <person name="Herrera-Estrella A."/>
            <person name="Seidl-Seiboth V."/>
            <person name="Martinez D.A."/>
            <person name="Druzhinina I.S."/>
            <person name="Thon M."/>
            <person name="Zeilinger S."/>
            <person name="Casas-Flores S."/>
            <person name="Horwitz B.A."/>
            <person name="Mukherjee P.K."/>
            <person name="Mukherjee M."/>
            <person name="Kredics L."/>
            <person name="Alcaraz L.D."/>
            <person name="Aerts A."/>
            <person name="Antal Z."/>
            <person name="Atanasova L."/>
            <person name="Cervantes-Badillo M.G."/>
            <person name="Challacombe J."/>
            <person name="Chertkov O."/>
            <person name="McCluskey K."/>
            <person name="Coulpier F."/>
            <person name="Deshpande N."/>
            <person name="von Doehren H."/>
            <person name="Ebbole D.J."/>
            <person name="Esquivel-Naranjo E.U."/>
            <person name="Fekete E."/>
            <person name="Flipphi M."/>
            <person name="Glaser F."/>
            <person name="Gomez-Rodriguez E.Y."/>
            <person name="Gruber S."/>
            <person name="Han C."/>
            <person name="Henrissat B."/>
            <person name="Hermosa R."/>
            <person name="Hernandez-Onate M."/>
            <person name="Karaffa L."/>
            <person name="Kosti I."/>
            <person name="Le Crom S."/>
            <person name="Lindquist E."/>
            <person name="Lucas S."/>
            <person name="Luebeck M."/>
            <person name="Luebeck P.S."/>
            <person name="Margeot A."/>
            <person name="Metz B."/>
            <person name="Misra M."/>
            <person name="Nevalainen H."/>
            <person name="Omann M."/>
            <person name="Packer N."/>
            <person name="Perrone G."/>
            <person name="Uresti-Rivera E.E."/>
            <person name="Salamov A."/>
            <person name="Schmoll M."/>
            <person name="Seiboth B."/>
            <person name="Shapiro H."/>
            <person name="Sukno S."/>
            <person name="Tamayo-Ramos J.A."/>
            <person name="Tisch D."/>
            <person name="Wiest A."/>
            <person name="Wilkinson H.H."/>
            <person name="Zhang M."/>
            <person name="Coutinho P.M."/>
            <person name="Kenerley C.M."/>
            <person name="Monte E."/>
            <person name="Baker S.E."/>
            <person name="Grigoriev I.V."/>
        </authorList>
    </citation>
    <scope>NUCLEOTIDE SEQUENCE [LARGE SCALE GENOMIC DNA]</scope>
    <source>
        <strain evidence="2">Gv29-8 / FGSC 10586</strain>
    </source>
</reference>
<accession>G9N762</accession>
<dbReference type="Proteomes" id="UP000007115">
    <property type="component" value="Unassembled WGS sequence"/>
</dbReference>
<dbReference type="EMBL" id="ABDF02000088">
    <property type="protein sequence ID" value="EHK17560.1"/>
    <property type="molecule type" value="Genomic_DNA"/>
</dbReference>
<name>G9N762_HYPVG</name>
<gene>
    <name evidence="1" type="ORF">TRIVIDRAFT_226520</name>
</gene>
<dbReference type="GeneID" id="25792030"/>
<dbReference type="HOGENOM" id="CLU_1199970_0_0_1"/>
<organism evidence="1 2">
    <name type="scientific">Hypocrea virens (strain Gv29-8 / FGSC 10586)</name>
    <name type="common">Gliocladium virens</name>
    <name type="synonym">Trichoderma virens</name>
    <dbReference type="NCBI Taxonomy" id="413071"/>
    <lineage>
        <taxon>Eukaryota</taxon>
        <taxon>Fungi</taxon>
        <taxon>Dikarya</taxon>
        <taxon>Ascomycota</taxon>
        <taxon>Pezizomycotina</taxon>
        <taxon>Sordariomycetes</taxon>
        <taxon>Hypocreomycetidae</taxon>
        <taxon>Hypocreales</taxon>
        <taxon>Hypocreaceae</taxon>
        <taxon>Trichoderma</taxon>
    </lineage>
</organism>
<evidence type="ECO:0000313" key="2">
    <source>
        <dbReference type="Proteomes" id="UP000007115"/>
    </source>
</evidence>
<sequence>MSVSLTGETEEPDYEKFEELMAFWETIPRGFPASWHTARETASTLPEGGRTLTAIKDIVSEARRNERKAIISLDILLCRAATADFVPESYLQEFRCIYGQLLGLARPHPMMEITEDVWESEYAPKVSVGETRPGYEWVARIFKLLRLVRGLDCPEVIFIVGVYLNRKFLTYLGGEVYRSWRQKLITDFPELLYRFIGDGMTDLSEQEMKEYKRQELEKIRKRLDEQQPLSI</sequence>
<proteinExistence type="predicted"/>